<proteinExistence type="predicted"/>
<dbReference type="Proteomes" id="UP001412067">
    <property type="component" value="Unassembled WGS sequence"/>
</dbReference>
<accession>A0ABR2MUY3</accession>
<protein>
    <submittedName>
        <fullName evidence="2">RanBP2-type zinc finger protein</fullName>
    </submittedName>
</protein>
<evidence type="ECO:0000313" key="2">
    <source>
        <dbReference type="EMBL" id="KAK8967672.1"/>
    </source>
</evidence>
<dbReference type="EMBL" id="JBBWWR010000004">
    <property type="protein sequence ID" value="KAK8967672.1"/>
    <property type="molecule type" value="Genomic_DNA"/>
</dbReference>
<reference evidence="2 3" key="1">
    <citation type="journal article" date="2022" name="Nat. Plants">
        <title>Genomes of leafy and leafless Platanthera orchids illuminate the evolution of mycoheterotrophy.</title>
        <authorList>
            <person name="Li M.H."/>
            <person name="Liu K.W."/>
            <person name="Li Z."/>
            <person name="Lu H.C."/>
            <person name="Ye Q.L."/>
            <person name="Zhang D."/>
            <person name="Wang J.Y."/>
            <person name="Li Y.F."/>
            <person name="Zhong Z.M."/>
            <person name="Liu X."/>
            <person name="Yu X."/>
            <person name="Liu D.K."/>
            <person name="Tu X.D."/>
            <person name="Liu B."/>
            <person name="Hao Y."/>
            <person name="Liao X.Y."/>
            <person name="Jiang Y.T."/>
            <person name="Sun W.H."/>
            <person name="Chen J."/>
            <person name="Chen Y.Q."/>
            <person name="Ai Y."/>
            <person name="Zhai J.W."/>
            <person name="Wu S.S."/>
            <person name="Zhou Z."/>
            <person name="Hsiao Y.Y."/>
            <person name="Wu W.L."/>
            <person name="Chen Y.Y."/>
            <person name="Lin Y.F."/>
            <person name="Hsu J.L."/>
            <person name="Li C.Y."/>
            <person name="Wang Z.W."/>
            <person name="Zhao X."/>
            <person name="Zhong W.Y."/>
            <person name="Ma X.K."/>
            <person name="Ma L."/>
            <person name="Huang J."/>
            <person name="Chen G.Z."/>
            <person name="Huang M.Z."/>
            <person name="Huang L."/>
            <person name="Peng D.H."/>
            <person name="Luo Y.B."/>
            <person name="Zou S.Q."/>
            <person name="Chen S.P."/>
            <person name="Lan S."/>
            <person name="Tsai W.C."/>
            <person name="Van de Peer Y."/>
            <person name="Liu Z.J."/>
        </authorList>
    </citation>
    <scope>NUCLEOTIDE SEQUENCE [LARGE SCALE GENOMIC DNA]</scope>
    <source>
        <strain evidence="2">Lor288</strain>
    </source>
</reference>
<comment type="caution">
    <text evidence="2">The sequence shown here is derived from an EMBL/GenBank/DDBJ whole genome shotgun (WGS) entry which is preliminary data.</text>
</comment>
<evidence type="ECO:0000256" key="1">
    <source>
        <dbReference type="SAM" id="MobiDB-lite"/>
    </source>
</evidence>
<keyword evidence="3" id="KW-1185">Reference proteome</keyword>
<feature type="region of interest" description="Disordered" evidence="1">
    <location>
        <begin position="1"/>
        <end position="31"/>
    </location>
</feature>
<organism evidence="2 3">
    <name type="scientific">Platanthera guangdongensis</name>
    <dbReference type="NCBI Taxonomy" id="2320717"/>
    <lineage>
        <taxon>Eukaryota</taxon>
        <taxon>Viridiplantae</taxon>
        <taxon>Streptophyta</taxon>
        <taxon>Embryophyta</taxon>
        <taxon>Tracheophyta</taxon>
        <taxon>Spermatophyta</taxon>
        <taxon>Magnoliopsida</taxon>
        <taxon>Liliopsida</taxon>
        <taxon>Asparagales</taxon>
        <taxon>Orchidaceae</taxon>
        <taxon>Orchidoideae</taxon>
        <taxon>Orchideae</taxon>
        <taxon>Orchidinae</taxon>
        <taxon>Platanthera</taxon>
    </lineage>
</organism>
<evidence type="ECO:0000313" key="3">
    <source>
        <dbReference type="Proteomes" id="UP001412067"/>
    </source>
</evidence>
<name>A0ABR2MUY3_9ASPA</name>
<feature type="region of interest" description="Disordered" evidence="1">
    <location>
        <begin position="175"/>
        <end position="204"/>
    </location>
</feature>
<sequence length="204" mass="21892">MHNCTQSRPSDHSSKSAPRLQTPPHFQSAGGYVGSASHYGGAPYGSSFYSGSPLPPYDLPAGGSGYPYAYGGRISVGSPYGPLHMSAPSPYSSGSMLGAGGIYGMPPVMDRYGMGMPMGHGPMKPYLLKRSWKKRQDTVFDSQSYSREDERGHLILQLNEGNNQQFRRKLEVSKCNNKTTHSGPSATGNTVALKDLPSQTSPVD</sequence>
<gene>
    <name evidence="2" type="ORF">KSP40_PGU011602</name>
</gene>
<feature type="compositionally biased region" description="Polar residues" evidence="1">
    <location>
        <begin position="175"/>
        <end position="190"/>
    </location>
</feature>